<accession>A0ABV6P424</accession>
<reference evidence="2 3" key="1">
    <citation type="submission" date="2024-09" db="EMBL/GenBank/DDBJ databases">
        <authorList>
            <person name="Sun Q."/>
            <person name="Mori K."/>
        </authorList>
    </citation>
    <scope>NUCLEOTIDE SEQUENCE [LARGE SCALE GENOMIC DNA]</scope>
    <source>
        <strain evidence="2 3">TBRC 2205</strain>
    </source>
</reference>
<keyword evidence="1" id="KW-0472">Membrane</keyword>
<dbReference type="EMBL" id="JBHLUE010000026">
    <property type="protein sequence ID" value="MFC0567454.1"/>
    <property type="molecule type" value="Genomic_DNA"/>
</dbReference>
<organism evidence="2 3">
    <name type="scientific">Plantactinospora siamensis</name>
    <dbReference type="NCBI Taxonomy" id="555372"/>
    <lineage>
        <taxon>Bacteria</taxon>
        <taxon>Bacillati</taxon>
        <taxon>Actinomycetota</taxon>
        <taxon>Actinomycetes</taxon>
        <taxon>Micromonosporales</taxon>
        <taxon>Micromonosporaceae</taxon>
        <taxon>Plantactinospora</taxon>
    </lineage>
</organism>
<feature type="transmembrane region" description="Helical" evidence="1">
    <location>
        <begin position="20"/>
        <end position="40"/>
    </location>
</feature>
<evidence type="ECO:0000313" key="2">
    <source>
        <dbReference type="EMBL" id="MFC0567454.1"/>
    </source>
</evidence>
<keyword evidence="1" id="KW-0812">Transmembrane</keyword>
<proteinExistence type="predicted"/>
<dbReference type="RefSeq" id="WP_377342758.1">
    <property type="nucleotide sequence ID" value="NZ_JBHLUE010000026.1"/>
</dbReference>
<gene>
    <name evidence="2" type="ORF">ACFFHU_25370</name>
</gene>
<keyword evidence="1" id="KW-1133">Transmembrane helix</keyword>
<evidence type="ECO:0000256" key="1">
    <source>
        <dbReference type="SAM" id="Phobius"/>
    </source>
</evidence>
<name>A0ABV6P424_9ACTN</name>
<keyword evidence="3" id="KW-1185">Reference proteome</keyword>
<protein>
    <submittedName>
        <fullName evidence="2">Uncharacterized protein</fullName>
    </submittedName>
</protein>
<comment type="caution">
    <text evidence="2">The sequence shown here is derived from an EMBL/GenBank/DDBJ whole genome shotgun (WGS) entry which is preliminary data.</text>
</comment>
<sequence length="205" mass="20939">MGDQRRGGPPSTPFWQSLSGVLTAVAALITALVGAAAFLYQVVHGAGTGGHAPAGGVAATPSVSLTAGAQPAASETKPSAAAQGETRGAGPYELLFNNNGVDLDADPPKVATGPDSSIDIYDGGGSIESFPIWSGLAKWDKPGAPSRQACISQLNSFATIGSRYAKGSRYCVHTRGDLHVAYVEFVKADGDGWRIRVTVWPGTAA</sequence>
<evidence type="ECO:0000313" key="3">
    <source>
        <dbReference type="Proteomes" id="UP001589894"/>
    </source>
</evidence>
<dbReference type="Proteomes" id="UP001589894">
    <property type="component" value="Unassembled WGS sequence"/>
</dbReference>